<feature type="region of interest" description="Disordered" evidence="1">
    <location>
        <begin position="355"/>
        <end position="393"/>
    </location>
</feature>
<feature type="compositionally biased region" description="Polar residues" evidence="1">
    <location>
        <begin position="364"/>
        <end position="378"/>
    </location>
</feature>
<protein>
    <recommendedName>
        <fullName evidence="4">DUF4806 domain-containing protein</fullName>
    </recommendedName>
</protein>
<evidence type="ECO:0000313" key="2">
    <source>
        <dbReference type="EMBL" id="KAL1388248.1"/>
    </source>
</evidence>
<dbReference type="AlphaFoldDB" id="A0ABD1D1D9"/>
<organism evidence="2 3">
    <name type="scientific">Culex pipiens pipiens</name>
    <name type="common">Northern house mosquito</name>
    <dbReference type="NCBI Taxonomy" id="38569"/>
    <lineage>
        <taxon>Eukaryota</taxon>
        <taxon>Metazoa</taxon>
        <taxon>Ecdysozoa</taxon>
        <taxon>Arthropoda</taxon>
        <taxon>Hexapoda</taxon>
        <taxon>Insecta</taxon>
        <taxon>Pterygota</taxon>
        <taxon>Neoptera</taxon>
        <taxon>Endopterygota</taxon>
        <taxon>Diptera</taxon>
        <taxon>Nematocera</taxon>
        <taxon>Culicoidea</taxon>
        <taxon>Culicidae</taxon>
        <taxon>Culicinae</taxon>
        <taxon>Culicini</taxon>
        <taxon>Culex</taxon>
        <taxon>Culex</taxon>
    </lineage>
</organism>
<evidence type="ECO:0008006" key="4">
    <source>
        <dbReference type="Google" id="ProtNLM"/>
    </source>
</evidence>
<evidence type="ECO:0000256" key="1">
    <source>
        <dbReference type="SAM" id="MobiDB-lite"/>
    </source>
</evidence>
<comment type="caution">
    <text evidence="2">The sequence shown here is derived from an EMBL/GenBank/DDBJ whole genome shotgun (WGS) entry which is preliminary data.</text>
</comment>
<gene>
    <name evidence="2" type="ORF">pipiens_012677</name>
</gene>
<sequence>PTQILLHQVAIPSTTAGGSTTAVSLTRTAQNSGAARKILQALPASGSVVDEPTTSNFTAVSGGNNLSAEPTHKLITLDGTIQTLNIAVPPNQTIDTSQQDLPEFVEQIEEEEIIVELPEDQHEFFPEMVPPKEDISMEPVEISGREVNVRTQNGIHTFIQLEDGSFIPISDVGQINAKLDANRAVLLKIYDFMANMERYLRKSNPGEILMDSLEAAECKDCSKFLKIISVEDLNILEAKLQDSAFSARLLKHCKSVYSLTGKREGVPFFRTFLRQTLNPHALENYSWQGVSRDGENGSFKEKFPRFIEFVHHVVRAADFQFSQEANEKSFQLFLRQKNVEMKRYDEEGKQRRVAFSRKRKLADSSHNPNQQNDSSWLEENSEKEGSTFSDGEQ</sequence>
<name>A0ABD1D1D9_CULPP</name>
<feature type="non-terminal residue" evidence="2">
    <location>
        <position position="1"/>
    </location>
</feature>
<dbReference type="EMBL" id="JBEHCU010008118">
    <property type="protein sequence ID" value="KAL1388248.1"/>
    <property type="molecule type" value="Genomic_DNA"/>
</dbReference>
<accession>A0ABD1D1D9</accession>
<keyword evidence="3" id="KW-1185">Reference proteome</keyword>
<proteinExistence type="predicted"/>
<dbReference type="Proteomes" id="UP001562425">
    <property type="component" value="Unassembled WGS sequence"/>
</dbReference>
<reference evidence="2 3" key="1">
    <citation type="submission" date="2024-05" db="EMBL/GenBank/DDBJ databases">
        <title>Culex pipiens pipiens assembly and annotation.</title>
        <authorList>
            <person name="Alout H."/>
            <person name="Durand T."/>
        </authorList>
    </citation>
    <scope>NUCLEOTIDE SEQUENCE [LARGE SCALE GENOMIC DNA]</scope>
    <source>
        <strain evidence="2">HA-2024</strain>
        <tissue evidence="2">Whole body</tissue>
    </source>
</reference>
<evidence type="ECO:0000313" key="3">
    <source>
        <dbReference type="Proteomes" id="UP001562425"/>
    </source>
</evidence>